<keyword evidence="1" id="KW-1133">Transmembrane helix</keyword>
<gene>
    <name evidence="2" type="ORF">M427DRAFT_160122</name>
</gene>
<organism evidence="2 3">
    <name type="scientific">Gonapodya prolifera (strain JEL478)</name>
    <name type="common">Monoblepharis prolifera</name>
    <dbReference type="NCBI Taxonomy" id="1344416"/>
    <lineage>
        <taxon>Eukaryota</taxon>
        <taxon>Fungi</taxon>
        <taxon>Fungi incertae sedis</taxon>
        <taxon>Chytridiomycota</taxon>
        <taxon>Chytridiomycota incertae sedis</taxon>
        <taxon>Monoblepharidomycetes</taxon>
        <taxon>Monoblepharidales</taxon>
        <taxon>Gonapodyaceae</taxon>
        <taxon>Gonapodya</taxon>
    </lineage>
</organism>
<protein>
    <submittedName>
        <fullName evidence="2">Uncharacterized protein</fullName>
    </submittedName>
</protein>
<dbReference type="OrthoDB" id="3338772at2759"/>
<dbReference type="Proteomes" id="UP000070544">
    <property type="component" value="Unassembled WGS sequence"/>
</dbReference>
<evidence type="ECO:0000313" key="2">
    <source>
        <dbReference type="EMBL" id="KXS09871.1"/>
    </source>
</evidence>
<sequence length="610" mass="69019">MDAEKVELLKAGAPPNVWSSFGKVPRFRDLARSLIGIASTIAGTFASIPQLISRGIQRRPRYQRWLLSLLCTIALVMGGQRLLVDPTSETDFGTFSLTRPLWKSTKDGLNGISVYDLVVSEVAGCWGNPLIVGSCPFDYTYDSIPHELFLPAGRTSSGRRKVVAPPGYQPPEPWGRPPRAIRILYFTSWSDYVSRHDRFFYHEVYEAARHPGLTVFMWGPGFPGYDPNYSIKDNMMRLPGVDTSRPIDILYTSTWGLYEHLPNDTIQVHGFGDCHGEWNQDPSCVEQTATYAPNADVVAGRYAMELVDLFRPSKLAKIGVKEAKLWIHQPDCADPAMLYPLPWSTRRTHQVQVFGNTYYDFYPVRSKIAIAIERGWIKGEIFRHQGYAMSTAHNSSLLDLPYGTVDPSDPLLSLVNDLYSAYTQAMRSTQICVFDSSVIRKAIRKFHEAMLSGCVVASDVPHEMQNEVFRGVIIQLDAEWSVERIQEEFDWYLERPKLLRSMAAEAFKRARAELTCTRKVDRLLQSAARARRGDVGYWFPYGLVAGCRRYGGYGSPRSEVCANLRLPEVADMREKKLREEIEKKLQSELSKVLETENGLGNETVSERKVA</sequence>
<evidence type="ECO:0000256" key="1">
    <source>
        <dbReference type="SAM" id="Phobius"/>
    </source>
</evidence>
<proteinExistence type="predicted"/>
<feature type="transmembrane region" description="Helical" evidence="1">
    <location>
        <begin position="30"/>
        <end position="53"/>
    </location>
</feature>
<evidence type="ECO:0000313" key="3">
    <source>
        <dbReference type="Proteomes" id="UP000070544"/>
    </source>
</evidence>
<dbReference type="EMBL" id="KQ965847">
    <property type="protein sequence ID" value="KXS09871.1"/>
    <property type="molecule type" value="Genomic_DNA"/>
</dbReference>
<keyword evidence="1" id="KW-0812">Transmembrane</keyword>
<dbReference type="AlphaFoldDB" id="A0A138ZZF0"/>
<keyword evidence="1" id="KW-0472">Membrane</keyword>
<feature type="transmembrane region" description="Helical" evidence="1">
    <location>
        <begin position="65"/>
        <end position="84"/>
    </location>
</feature>
<name>A0A138ZZF0_GONPJ</name>
<keyword evidence="3" id="KW-1185">Reference proteome</keyword>
<reference evidence="2 3" key="1">
    <citation type="journal article" date="2015" name="Genome Biol. Evol.">
        <title>Phylogenomic analyses indicate that early fungi evolved digesting cell walls of algal ancestors of land plants.</title>
        <authorList>
            <person name="Chang Y."/>
            <person name="Wang S."/>
            <person name="Sekimoto S."/>
            <person name="Aerts A.L."/>
            <person name="Choi C."/>
            <person name="Clum A."/>
            <person name="LaButti K.M."/>
            <person name="Lindquist E.A."/>
            <person name="Yee Ngan C."/>
            <person name="Ohm R.A."/>
            <person name="Salamov A.A."/>
            <person name="Grigoriev I.V."/>
            <person name="Spatafora J.W."/>
            <person name="Berbee M.L."/>
        </authorList>
    </citation>
    <scope>NUCLEOTIDE SEQUENCE [LARGE SCALE GENOMIC DNA]</scope>
    <source>
        <strain evidence="2 3">JEL478</strain>
    </source>
</reference>
<accession>A0A138ZZF0</accession>